<feature type="region of interest" description="Disordered" evidence="7">
    <location>
        <begin position="489"/>
        <end position="513"/>
    </location>
</feature>
<evidence type="ECO:0000256" key="4">
    <source>
        <dbReference type="ARBA" id="ARBA00022989"/>
    </source>
</evidence>
<keyword evidence="5 8" id="KW-0472">Membrane</keyword>
<feature type="transmembrane region" description="Helical" evidence="8">
    <location>
        <begin position="75"/>
        <end position="100"/>
    </location>
</feature>
<dbReference type="EMBL" id="JAFIDN010000001">
    <property type="protein sequence ID" value="MBP3191080.1"/>
    <property type="molecule type" value="Genomic_DNA"/>
</dbReference>
<feature type="compositionally biased region" description="Basic and acidic residues" evidence="7">
    <location>
        <begin position="502"/>
        <end position="511"/>
    </location>
</feature>
<feature type="transmembrane region" description="Helical" evidence="8">
    <location>
        <begin position="188"/>
        <end position="211"/>
    </location>
</feature>
<dbReference type="AlphaFoldDB" id="A0A8J7RFQ4"/>
<dbReference type="PANTHER" id="PTHR11819">
    <property type="entry name" value="SOLUTE CARRIER FAMILY 5"/>
    <property type="match status" value="1"/>
</dbReference>
<feature type="transmembrane region" description="Helical" evidence="8">
    <location>
        <begin position="37"/>
        <end position="55"/>
    </location>
</feature>
<dbReference type="Gene3D" id="1.20.1730.10">
    <property type="entry name" value="Sodium/glucose cotransporter"/>
    <property type="match status" value="1"/>
</dbReference>
<evidence type="ECO:0000256" key="8">
    <source>
        <dbReference type="SAM" id="Phobius"/>
    </source>
</evidence>
<feature type="transmembrane region" description="Helical" evidence="8">
    <location>
        <begin position="121"/>
        <end position="151"/>
    </location>
</feature>
<accession>A0A8J7RFQ4</accession>
<feature type="transmembrane region" description="Helical" evidence="8">
    <location>
        <begin position="421"/>
        <end position="444"/>
    </location>
</feature>
<dbReference type="Proteomes" id="UP000673975">
    <property type="component" value="Unassembled WGS sequence"/>
</dbReference>
<evidence type="ECO:0000256" key="2">
    <source>
        <dbReference type="ARBA" id="ARBA00006434"/>
    </source>
</evidence>
<dbReference type="NCBIfam" id="TIGR00813">
    <property type="entry name" value="sss"/>
    <property type="match status" value="1"/>
</dbReference>
<evidence type="ECO:0000256" key="1">
    <source>
        <dbReference type="ARBA" id="ARBA00004141"/>
    </source>
</evidence>
<evidence type="ECO:0000256" key="6">
    <source>
        <dbReference type="RuleBase" id="RU362091"/>
    </source>
</evidence>
<comment type="caution">
    <text evidence="9">The sequence shown here is derived from an EMBL/GenBank/DDBJ whole genome shotgun (WGS) entry which is preliminary data.</text>
</comment>
<dbReference type="CDD" id="cd10329">
    <property type="entry name" value="SLC5sbd_SGLT1-like"/>
    <property type="match status" value="1"/>
</dbReference>
<dbReference type="InterPro" id="IPR038377">
    <property type="entry name" value="Na/Glc_symporter_sf"/>
</dbReference>
<evidence type="ECO:0000256" key="5">
    <source>
        <dbReference type="ARBA" id="ARBA00023136"/>
    </source>
</evidence>
<feature type="transmembrane region" description="Helical" evidence="8">
    <location>
        <begin position="393"/>
        <end position="414"/>
    </location>
</feature>
<gene>
    <name evidence="9" type="ORF">NATSA_00240</name>
</gene>
<protein>
    <submittedName>
        <fullName evidence="9">Sodium:solute symporter</fullName>
    </submittedName>
</protein>
<dbReference type="RefSeq" id="WP_210509319.1">
    <property type="nucleotide sequence ID" value="NZ_JAFIDN010000001.1"/>
</dbReference>
<dbReference type="PROSITE" id="PS50283">
    <property type="entry name" value="NA_SOLUT_SYMP_3"/>
    <property type="match status" value="1"/>
</dbReference>
<comment type="similarity">
    <text evidence="2 6">Belongs to the sodium:solute symporter (SSF) (TC 2.A.21) family.</text>
</comment>
<dbReference type="InterPro" id="IPR001734">
    <property type="entry name" value="Na/solute_symporter"/>
</dbReference>
<dbReference type="Pfam" id="PF00474">
    <property type="entry name" value="SSF"/>
    <property type="match status" value="1"/>
</dbReference>
<feature type="transmembrane region" description="Helical" evidence="8">
    <location>
        <begin position="270"/>
        <end position="296"/>
    </location>
</feature>
<feature type="transmembrane region" description="Helical" evidence="8">
    <location>
        <begin position="231"/>
        <end position="249"/>
    </location>
</feature>
<organism evidence="9 10">
    <name type="scientific">Natronogracilivirga saccharolytica</name>
    <dbReference type="NCBI Taxonomy" id="2812953"/>
    <lineage>
        <taxon>Bacteria</taxon>
        <taxon>Pseudomonadati</taxon>
        <taxon>Balneolota</taxon>
        <taxon>Balneolia</taxon>
        <taxon>Balneolales</taxon>
        <taxon>Cyclonatronaceae</taxon>
        <taxon>Natronogracilivirga</taxon>
    </lineage>
</organism>
<feature type="transmembrane region" description="Helical" evidence="8">
    <location>
        <begin position="362"/>
        <end position="381"/>
    </location>
</feature>
<evidence type="ECO:0000313" key="9">
    <source>
        <dbReference type="EMBL" id="MBP3191080.1"/>
    </source>
</evidence>
<feature type="transmembrane region" description="Helical" evidence="8">
    <location>
        <begin position="157"/>
        <end position="176"/>
    </location>
</feature>
<keyword evidence="3 8" id="KW-0812">Transmembrane</keyword>
<dbReference type="GO" id="GO:0005886">
    <property type="term" value="C:plasma membrane"/>
    <property type="evidence" value="ECO:0007669"/>
    <property type="project" value="TreeGrafter"/>
</dbReference>
<evidence type="ECO:0000313" key="10">
    <source>
        <dbReference type="Proteomes" id="UP000673975"/>
    </source>
</evidence>
<feature type="transmembrane region" description="Helical" evidence="8">
    <location>
        <begin position="450"/>
        <end position="472"/>
    </location>
</feature>
<evidence type="ECO:0000256" key="3">
    <source>
        <dbReference type="ARBA" id="ARBA00022692"/>
    </source>
</evidence>
<keyword evidence="10" id="KW-1185">Reference proteome</keyword>
<sequence>MASQIGILDLIIVLAFVGYICWRGFTASRNQKSPADFFLASRSLTWPLIGISLYASNMSSSSLIGLSSSGYENGIYVYNYEWMGIILLVIFAIYFVPLYLRAKLYTMPELLEKRFDFRSRYYFSTLSILVNIGIDTAGALYAGGILIQILFPVVDMGTAILIIAISAGMYTIAGGLRAVVFTDVLQGILLTVGSLILTIILFNHIGSWEAIKEAAHPDSFNLIRSRDDKVLPWPALILGLPLLSFYFWCTNQHIVQRVLGARSIDDGRKGAIFAGFLKVPVLFIMIFPGIMALSIYPELDNPNMVMPQLMLDFLPAGILGLVLAGFLAALMSSIDSALNSASTLLTMDFYKKIRPRSDQKELVRIGRIFTLLFVLIASLWAPYIDRFPTLWEYLQAALSYLIPPVVVCFLFGLYWKRATPLAAFMSLIVGGLSALIIMLLHALALIPYIHFLYVAAILFGLSSLTMIITSLIDKHPGLSESFADQFRAQTEEESSQTPSSDEENKTTDIKTDTSVSGSAYMDYRFYAAVLMILTTGVVIWFW</sequence>
<proteinExistence type="inferred from homology"/>
<dbReference type="GO" id="GO:0005412">
    <property type="term" value="F:D-glucose:sodium symporter activity"/>
    <property type="evidence" value="ECO:0007669"/>
    <property type="project" value="TreeGrafter"/>
</dbReference>
<feature type="transmembrane region" description="Helical" evidence="8">
    <location>
        <begin position="523"/>
        <end position="541"/>
    </location>
</feature>
<keyword evidence="4 8" id="KW-1133">Transmembrane helix</keyword>
<dbReference type="PANTHER" id="PTHR11819:SF195">
    <property type="entry name" value="SODIUM_GLUCOSE COTRANSPORTER 4"/>
    <property type="match status" value="1"/>
</dbReference>
<feature type="transmembrane region" description="Helical" evidence="8">
    <location>
        <begin position="316"/>
        <end position="341"/>
    </location>
</feature>
<name>A0A8J7RFQ4_9BACT</name>
<evidence type="ECO:0000256" key="7">
    <source>
        <dbReference type="SAM" id="MobiDB-lite"/>
    </source>
</evidence>
<comment type="subcellular location">
    <subcellularLocation>
        <location evidence="1">Membrane</location>
        <topology evidence="1">Multi-pass membrane protein</topology>
    </subcellularLocation>
</comment>
<reference evidence="9" key="1">
    <citation type="submission" date="2021-02" db="EMBL/GenBank/DDBJ databases">
        <title>Natronogracilivirga saccharolytica gen. nov. sp. nov. a new anaerobic, haloalkiliphilic carbohydrate-fermenting bacterium from soda lake and proposing of Cyclonatronumiaceae fam. nov. in the phylum Balneolaeota.</title>
        <authorList>
            <person name="Zhilina T.N."/>
            <person name="Sorokin D.Y."/>
            <person name="Zavarzina D.G."/>
            <person name="Toshchakov S.V."/>
            <person name="Kublanov I.V."/>
        </authorList>
    </citation>
    <scope>NUCLEOTIDE SEQUENCE</scope>
    <source>
        <strain evidence="9">Z-1702</strain>
    </source>
</reference>
<feature type="transmembrane region" description="Helical" evidence="8">
    <location>
        <begin position="6"/>
        <end position="25"/>
    </location>
</feature>